<dbReference type="Proteomes" id="UP000470875">
    <property type="component" value="Unassembled WGS sequence"/>
</dbReference>
<reference evidence="4 5" key="1">
    <citation type="submission" date="2019-08" db="EMBL/GenBank/DDBJ databases">
        <title>In-depth cultivation of the pig gut microbiome towards novel bacterial diversity and tailored functional studies.</title>
        <authorList>
            <person name="Wylensek D."/>
            <person name="Hitch T.C.A."/>
            <person name="Clavel T."/>
        </authorList>
    </citation>
    <scope>NUCLEOTIDE SEQUENCE [LARGE SCALE GENOMIC DNA]</scope>
    <source>
        <strain evidence="4 5">WB03_NA08</strain>
    </source>
</reference>
<dbReference type="EMBL" id="VULO01000014">
    <property type="protein sequence ID" value="MSS85252.1"/>
    <property type="molecule type" value="Genomic_DNA"/>
</dbReference>
<evidence type="ECO:0000256" key="1">
    <source>
        <dbReference type="ARBA" id="ARBA00022729"/>
    </source>
</evidence>
<protein>
    <submittedName>
        <fullName evidence="4">DUF348 domain-containing protein</fullName>
    </submittedName>
</protein>
<proteinExistence type="predicted"/>
<keyword evidence="1" id="KW-0732">Signal</keyword>
<dbReference type="Pfam" id="PF03990">
    <property type="entry name" value="DUF348"/>
    <property type="match status" value="1"/>
</dbReference>
<dbReference type="SUPFAM" id="SSF53955">
    <property type="entry name" value="Lysozyme-like"/>
    <property type="match status" value="1"/>
</dbReference>
<sequence>MSQYSRQLSASTRQPLGFTALGSWAKLPSMAGKGVTLGVAGAAVAIVVTLAAVDISTSHKNLTLSVDGVVRPIATWGSTAYDVLEEASITLSPQDRVISDTTVEAPRPHLITIEDGQRIDVFTARPIRANIDGIPSTVVTPAQSIVEVLETTRADTMTRVQAQESGLPLTQKEPVKLRDNGFDGVTVKALEDPVLPDDLNPLDEVVYHADKGTLLVEITRVKKELEVDRSEVPHESEVKKESSLFEGEWIREQEGKAGITETIALVTQRGNSDPERTILSSVKTEPAAEKRTEGTKKVTPLALVEAGIDPAATLEEYVDDEGRAVKRYRAELGSITSQSEIDKIKNGQNTDSQLPQIPLGPYSGEDPRGIAQAMLEGQGLGAEFPCLLNLWERESHWNPYAHNASSGAYGIPQALPGSKMASAGADWQTNPRTQITWGLGYISGRYGSPCGAWDFFQSNNWY</sequence>
<evidence type="ECO:0000256" key="2">
    <source>
        <dbReference type="SAM" id="Phobius"/>
    </source>
</evidence>
<dbReference type="InterPro" id="IPR011098">
    <property type="entry name" value="G5_dom"/>
</dbReference>
<dbReference type="Gene3D" id="2.20.230.10">
    <property type="entry name" value="Resuscitation-promoting factor rpfb"/>
    <property type="match status" value="1"/>
</dbReference>
<evidence type="ECO:0000313" key="5">
    <source>
        <dbReference type="Proteomes" id="UP000470875"/>
    </source>
</evidence>
<dbReference type="InterPro" id="IPR023346">
    <property type="entry name" value="Lysozyme-like_dom_sf"/>
</dbReference>
<comment type="caution">
    <text evidence="4">The sequence shown here is derived from an EMBL/GenBank/DDBJ whole genome shotgun (WGS) entry which is preliminary data.</text>
</comment>
<name>A0A6N7W9X8_9ACTO</name>
<dbReference type="AlphaFoldDB" id="A0A6N7W9X8"/>
<keyword evidence="2" id="KW-0472">Membrane</keyword>
<keyword evidence="2" id="KW-0812">Transmembrane</keyword>
<evidence type="ECO:0000313" key="4">
    <source>
        <dbReference type="EMBL" id="MSS85252.1"/>
    </source>
</evidence>
<accession>A0A6N7W9X8</accession>
<evidence type="ECO:0000259" key="3">
    <source>
        <dbReference type="PROSITE" id="PS51109"/>
    </source>
</evidence>
<feature type="transmembrane region" description="Helical" evidence="2">
    <location>
        <begin position="34"/>
        <end position="53"/>
    </location>
</feature>
<keyword evidence="5" id="KW-1185">Reference proteome</keyword>
<feature type="domain" description="G5" evidence="3">
    <location>
        <begin position="218"/>
        <end position="297"/>
    </location>
</feature>
<dbReference type="PROSITE" id="PS51109">
    <property type="entry name" value="G5"/>
    <property type="match status" value="1"/>
</dbReference>
<dbReference type="InterPro" id="IPR007137">
    <property type="entry name" value="DUF348"/>
</dbReference>
<keyword evidence="2" id="KW-1133">Transmembrane helix</keyword>
<dbReference type="SMART" id="SM01208">
    <property type="entry name" value="G5"/>
    <property type="match status" value="1"/>
</dbReference>
<gene>
    <name evidence="4" type="ORF">FYJ24_10895</name>
</gene>
<dbReference type="Pfam" id="PF07501">
    <property type="entry name" value="G5"/>
    <property type="match status" value="1"/>
</dbReference>
<organism evidence="4 5">
    <name type="scientific">Scrofimicrobium canadense</name>
    <dbReference type="NCBI Taxonomy" id="2652290"/>
    <lineage>
        <taxon>Bacteria</taxon>
        <taxon>Bacillati</taxon>
        <taxon>Actinomycetota</taxon>
        <taxon>Actinomycetes</taxon>
        <taxon>Actinomycetales</taxon>
        <taxon>Actinomycetaceae</taxon>
        <taxon>Scrofimicrobium</taxon>
    </lineage>
</organism>